<evidence type="ECO:0000313" key="3">
    <source>
        <dbReference type="Proteomes" id="UP000886653"/>
    </source>
</evidence>
<dbReference type="Proteomes" id="UP000886653">
    <property type="component" value="Unassembled WGS sequence"/>
</dbReference>
<dbReference type="AlphaFoldDB" id="A0A9P6NIN4"/>
<protein>
    <submittedName>
        <fullName evidence="2">Uncharacterized protein</fullName>
    </submittedName>
</protein>
<organism evidence="2 3">
    <name type="scientific">Cronartium quercuum f. sp. fusiforme G11</name>
    <dbReference type="NCBI Taxonomy" id="708437"/>
    <lineage>
        <taxon>Eukaryota</taxon>
        <taxon>Fungi</taxon>
        <taxon>Dikarya</taxon>
        <taxon>Basidiomycota</taxon>
        <taxon>Pucciniomycotina</taxon>
        <taxon>Pucciniomycetes</taxon>
        <taxon>Pucciniales</taxon>
        <taxon>Coleosporiaceae</taxon>
        <taxon>Cronartium</taxon>
    </lineage>
</organism>
<gene>
    <name evidence="2" type="ORF">CROQUDRAFT_94759</name>
</gene>
<comment type="caution">
    <text evidence="2">The sequence shown here is derived from an EMBL/GenBank/DDBJ whole genome shotgun (WGS) entry which is preliminary data.</text>
</comment>
<dbReference type="EMBL" id="MU167290">
    <property type="protein sequence ID" value="KAG0144723.1"/>
    <property type="molecule type" value="Genomic_DNA"/>
</dbReference>
<accession>A0A9P6NIN4</accession>
<feature type="region of interest" description="Disordered" evidence="1">
    <location>
        <begin position="28"/>
        <end position="79"/>
    </location>
</feature>
<keyword evidence="3" id="KW-1185">Reference proteome</keyword>
<reference evidence="2" key="1">
    <citation type="submission" date="2013-11" db="EMBL/GenBank/DDBJ databases">
        <title>Genome sequence of the fusiform rust pathogen reveals effectors for host alternation and coevolution with pine.</title>
        <authorList>
            <consortium name="DOE Joint Genome Institute"/>
            <person name="Smith K."/>
            <person name="Pendleton A."/>
            <person name="Kubisiak T."/>
            <person name="Anderson C."/>
            <person name="Salamov A."/>
            <person name="Aerts A."/>
            <person name="Riley R."/>
            <person name="Clum A."/>
            <person name="Lindquist E."/>
            <person name="Ence D."/>
            <person name="Campbell M."/>
            <person name="Kronenberg Z."/>
            <person name="Feau N."/>
            <person name="Dhillon B."/>
            <person name="Hamelin R."/>
            <person name="Burleigh J."/>
            <person name="Smith J."/>
            <person name="Yandell M."/>
            <person name="Nelson C."/>
            <person name="Grigoriev I."/>
            <person name="Davis J."/>
        </authorList>
    </citation>
    <scope>NUCLEOTIDE SEQUENCE</scope>
    <source>
        <strain evidence="2">G11</strain>
    </source>
</reference>
<sequence>MPPPPLPDPQHDHTSQMDLLLDIMDATDVHQAHNGSPPQSDGCPEGLMQGSPMHQQVRGQTGRADHQAPPTPSMTNDMG</sequence>
<proteinExistence type="predicted"/>
<name>A0A9P6NIN4_9BASI</name>
<evidence type="ECO:0000256" key="1">
    <source>
        <dbReference type="SAM" id="MobiDB-lite"/>
    </source>
</evidence>
<evidence type="ECO:0000313" key="2">
    <source>
        <dbReference type="EMBL" id="KAG0144723.1"/>
    </source>
</evidence>